<dbReference type="NCBIfam" id="NF033788">
    <property type="entry name" value="HTH_metalloreg"/>
    <property type="match status" value="1"/>
</dbReference>
<keyword evidence="2" id="KW-0238">DNA-binding</keyword>
<dbReference type="InterPro" id="IPR051081">
    <property type="entry name" value="HTH_MetalResp_TranReg"/>
</dbReference>
<dbReference type="OrthoDB" id="9790747at2"/>
<dbReference type="SUPFAM" id="SSF46785">
    <property type="entry name" value="Winged helix' DNA-binding domain"/>
    <property type="match status" value="1"/>
</dbReference>
<keyword evidence="3" id="KW-0804">Transcription</keyword>
<name>A0A037ZDK5_9RHOB</name>
<gene>
    <name evidence="5" type="ORF">ACMU_03810</name>
</gene>
<evidence type="ECO:0000256" key="3">
    <source>
        <dbReference type="ARBA" id="ARBA00023163"/>
    </source>
</evidence>
<dbReference type="EMBL" id="JFKE01000010">
    <property type="protein sequence ID" value="KAJ54222.1"/>
    <property type="molecule type" value="Genomic_DNA"/>
</dbReference>
<evidence type="ECO:0000313" key="5">
    <source>
        <dbReference type="EMBL" id="KAJ54222.1"/>
    </source>
</evidence>
<evidence type="ECO:0000259" key="4">
    <source>
        <dbReference type="PROSITE" id="PS50987"/>
    </source>
</evidence>
<evidence type="ECO:0000256" key="2">
    <source>
        <dbReference type="ARBA" id="ARBA00023125"/>
    </source>
</evidence>
<dbReference type="PANTHER" id="PTHR33154:SF33">
    <property type="entry name" value="TRANSCRIPTIONAL REPRESSOR SDPR"/>
    <property type="match status" value="1"/>
</dbReference>
<comment type="caution">
    <text evidence="5">The sequence shown here is derived from an EMBL/GenBank/DDBJ whole genome shotgun (WGS) entry which is preliminary data.</text>
</comment>
<dbReference type="PRINTS" id="PR00778">
    <property type="entry name" value="HTHARSR"/>
</dbReference>
<dbReference type="InterPro" id="IPR036388">
    <property type="entry name" value="WH-like_DNA-bd_sf"/>
</dbReference>
<dbReference type="PROSITE" id="PS50987">
    <property type="entry name" value="HTH_ARSR_2"/>
    <property type="match status" value="1"/>
</dbReference>
<dbReference type="AlphaFoldDB" id="A0A037ZDK5"/>
<reference evidence="5 6" key="1">
    <citation type="submission" date="2014-03" db="EMBL/GenBank/DDBJ databases">
        <title>Draft Genome Sequence of Actibacterium mucosum KCTC 23349, a Marine Alphaproteobacterium with Complex Ionic Requirements Isolated from Mediterranean Seawater at Malvarrosa Beach, Valencia, Spain.</title>
        <authorList>
            <person name="Arahal D.R."/>
            <person name="Shao Z."/>
            <person name="Lai Q."/>
            <person name="Pujalte M.J."/>
        </authorList>
    </citation>
    <scope>NUCLEOTIDE SEQUENCE [LARGE SCALE GENOMIC DNA]</scope>
    <source>
        <strain evidence="5 6">KCTC 23349</strain>
    </source>
</reference>
<dbReference type="STRING" id="1454373.ACMU_03810"/>
<evidence type="ECO:0000256" key="1">
    <source>
        <dbReference type="ARBA" id="ARBA00023015"/>
    </source>
</evidence>
<dbReference type="InterPro" id="IPR011991">
    <property type="entry name" value="ArsR-like_HTH"/>
</dbReference>
<dbReference type="GO" id="GO:0003700">
    <property type="term" value="F:DNA-binding transcription factor activity"/>
    <property type="evidence" value="ECO:0007669"/>
    <property type="project" value="InterPro"/>
</dbReference>
<protein>
    <submittedName>
        <fullName evidence="5">ArsR family transcriptional regulator</fullName>
    </submittedName>
</protein>
<dbReference type="PANTHER" id="PTHR33154">
    <property type="entry name" value="TRANSCRIPTIONAL REGULATOR, ARSR FAMILY"/>
    <property type="match status" value="1"/>
</dbReference>
<dbReference type="InterPro" id="IPR001845">
    <property type="entry name" value="HTH_ArsR_DNA-bd_dom"/>
</dbReference>
<dbReference type="RefSeq" id="WP_035262269.1">
    <property type="nucleotide sequence ID" value="NZ_JFKE01000010.1"/>
</dbReference>
<evidence type="ECO:0000313" key="6">
    <source>
        <dbReference type="Proteomes" id="UP000026249"/>
    </source>
</evidence>
<dbReference type="InterPro" id="IPR036390">
    <property type="entry name" value="WH_DNA-bd_sf"/>
</dbReference>
<dbReference type="GO" id="GO:0003677">
    <property type="term" value="F:DNA binding"/>
    <property type="evidence" value="ECO:0007669"/>
    <property type="project" value="UniProtKB-KW"/>
</dbReference>
<accession>A0A037ZDK5</accession>
<dbReference type="Gene3D" id="1.10.10.10">
    <property type="entry name" value="Winged helix-like DNA-binding domain superfamily/Winged helix DNA-binding domain"/>
    <property type="match status" value="1"/>
</dbReference>
<dbReference type="CDD" id="cd00090">
    <property type="entry name" value="HTH_ARSR"/>
    <property type="match status" value="1"/>
</dbReference>
<dbReference type="Pfam" id="PF12840">
    <property type="entry name" value="HTH_20"/>
    <property type="match status" value="1"/>
</dbReference>
<keyword evidence="6" id="KW-1185">Reference proteome</keyword>
<feature type="domain" description="HTH arsR-type" evidence="4">
    <location>
        <begin position="1"/>
        <end position="89"/>
    </location>
</feature>
<organism evidence="5 6">
    <name type="scientific">Actibacterium mucosum KCTC 23349</name>
    <dbReference type="NCBI Taxonomy" id="1454373"/>
    <lineage>
        <taxon>Bacteria</taxon>
        <taxon>Pseudomonadati</taxon>
        <taxon>Pseudomonadota</taxon>
        <taxon>Alphaproteobacteria</taxon>
        <taxon>Rhodobacterales</taxon>
        <taxon>Roseobacteraceae</taxon>
        <taxon>Actibacterium</taxon>
    </lineage>
</organism>
<dbReference type="SMART" id="SM00418">
    <property type="entry name" value="HTH_ARSR"/>
    <property type="match status" value="1"/>
</dbReference>
<dbReference type="Proteomes" id="UP000026249">
    <property type="component" value="Unassembled WGS sequence"/>
</dbReference>
<keyword evidence="1" id="KW-0805">Transcription regulation</keyword>
<proteinExistence type="predicted"/>
<sequence length="102" mass="11173">MTYESVLLALSDPTRRKVFETVAAKPCAVGAIADQLPVSRPAVSQHLKVLSDAGLVHVTVQGTRRIYAARPEGLAELRAYLDRLWGDVLTEFAKEIEKDNPA</sequence>